<dbReference type="EC" id="2.7.2.4" evidence="9"/>
<dbReference type="UniPathway" id="UPA00034">
    <property type="reaction ID" value="UER00015"/>
</dbReference>
<evidence type="ECO:0000256" key="9">
    <source>
        <dbReference type="RuleBase" id="RU003448"/>
    </source>
</evidence>
<dbReference type="UniPathway" id="UPA00050">
    <property type="reaction ID" value="UER00461"/>
</dbReference>
<dbReference type="InterPro" id="IPR001048">
    <property type="entry name" value="Asp/Glu/Uridylate_kinase"/>
</dbReference>
<dbReference type="UniPathway" id="UPA00051">
    <property type="reaction ID" value="UER00462"/>
</dbReference>
<dbReference type="InterPro" id="IPR002912">
    <property type="entry name" value="ACT_dom"/>
</dbReference>
<evidence type="ECO:0000259" key="11">
    <source>
        <dbReference type="PROSITE" id="PS51671"/>
    </source>
</evidence>
<keyword evidence="10" id="KW-0028">Amino-acid biosynthesis</keyword>
<keyword evidence="4 8" id="KW-0547">Nucleotide-binding</keyword>
<feature type="binding site" evidence="8">
    <location>
        <begin position="5"/>
        <end position="8"/>
    </location>
    <ligand>
        <name>ATP</name>
        <dbReference type="ChEBI" id="CHEBI:30616"/>
    </ligand>
</feature>
<feature type="binding site" evidence="8">
    <location>
        <position position="237"/>
    </location>
    <ligand>
        <name>ATP</name>
        <dbReference type="ChEBI" id="CHEBI:30616"/>
    </ligand>
</feature>
<dbReference type="GO" id="GO:0009089">
    <property type="term" value="P:lysine biosynthetic process via diaminopimelate"/>
    <property type="evidence" value="ECO:0007669"/>
    <property type="project" value="UniProtKB-UniPathway"/>
</dbReference>
<dbReference type="GO" id="GO:0004072">
    <property type="term" value="F:aspartate kinase activity"/>
    <property type="evidence" value="ECO:0007669"/>
    <property type="project" value="UniProtKB-EC"/>
</dbReference>
<evidence type="ECO:0000313" key="12">
    <source>
        <dbReference type="EMBL" id="OGF67963.1"/>
    </source>
</evidence>
<keyword evidence="3 9" id="KW-0808">Transferase</keyword>
<accession>A0A1F5VXB7</accession>
<dbReference type="Pfam" id="PF00696">
    <property type="entry name" value="AA_kinase"/>
    <property type="match status" value="1"/>
</dbReference>
<dbReference type="CDD" id="cd04921">
    <property type="entry name" value="ACT_AKi-HSDH-ThrA-like_1"/>
    <property type="match status" value="1"/>
</dbReference>
<dbReference type="GO" id="GO:0005829">
    <property type="term" value="C:cytosol"/>
    <property type="evidence" value="ECO:0007669"/>
    <property type="project" value="TreeGrafter"/>
</dbReference>
<comment type="pathway">
    <text evidence="10">Amino-acid biosynthesis; L-methionine biosynthesis via de novo pathway; L-homoserine from L-aspartate: step 1/3.</text>
</comment>
<dbReference type="PROSITE" id="PS51671">
    <property type="entry name" value="ACT"/>
    <property type="match status" value="1"/>
</dbReference>
<name>A0A1F5VXB7_9BACT</name>
<dbReference type="Pfam" id="PF22468">
    <property type="entry name" value="ACT_9"/>
    <property type="match status" value="1"/>
</dbReference>
<evidence type="ECO:0000256" key="10">
    <source>
        <dbReference type="RuleBase" id="RU004249"/>
    </source>
</evidence>
<evidence type="ECO:0000256" key="6">
    <source>
        <dbReference type="ARBA" id="ARBA00022840"/>
    </source>
</evidence>
<dbReference type="AlphaFoldDB" id="A0A1F5VXB7"/>
<keyword evidence="5 9" id="KW-0418">Kinase</keyword>
<dbReference type="EMBL" id="MFGW01000037">
    <property type="protein sequence ID" value="OGF67963.1"/>
    <property type="molecule type" value="Genomic_DNA"/>
</dbReference>
<comment type="caution">
    <text evidence="12">The sequence shown here is derived from an EMBL/GenBank/DDBJ whole genome shotgun (WGS) entry which is preliminary data.</text>
</comment>
<organism evidence="12 13">
    <name type="scientific">Candidatus Fischerbacteria bacterium RBG_13_37_8</name>
    <dbReference type="NCBI Taxonomy" id="1817863"/>
    <lineage>
        <taxon>Bacteria</taxon>
        <taxon>Candidatus Fischeribacteriota</taxon>
    </lineage>
</organism>
<dbReference type="NCBIfam" id="TIGR00657">
    <property type="entry name" value="asp_kinases"/>
    <property type="match status" value="1"/>
</dbReference>
<comment type="pathway">
    <text evidence="10">Amino-acid biosynthesis; L-threonine biosynthesis; L-threonine from L-aspartate: step 1/5.</text>
</comment>
<dbReference type="Gene3D" id="3.30.70.260">
    <property type="match status" value="1"/>
</dbReference>
<feature type="non-terminal residue" evidence="12">
    <location>
        <position position="384"/>
    </location>
</feature>
<keyword evidence="6 8" id="KW-0067">ATP-binding</keyword>
<dbReference type="PIRSF" id="PIRSF000726">
    <property type="entry name" value="Asp_kin"/>
    <property type="match status" value="1"/>
</dbReference>
<dbReference type="InterPro" id="IPR001341">
    <property type="entry name" value="Asp_kinase"/>
</dbReference>
<dbReference type="PANTHER" id="PTHR21499:SF59">
    <property type="entry name" value="ASPARTOKINASE"/>
    <property type="match status" value="1"/>
</dbReference>
<dbReference type="Gene3D" id="1.20.120.1320">
    <property type="entry name" value="Aspartokinase, catalytic domain"/>
    <property type="match status" value="1"/>
</dbReference>
<evidence type="ECO:0000256" key="4">
    <source>
        <dbReference type="ARBA" id="ARBA00022741"/>
    </source>
</evidence>
<dbReference type="InterPro" id="IPR045865">
    <property type="entry name" value="ACT-like_dom_sf"/>
</dbReference>
<evidence type="ECO:0000313" key="13">
    <source>
        <dbReference type="Proteomes" id="UP000178943"/>
    </source>
</evidence>
<dbReference type="PANTHER" id="PTHR21499">
    <property type="entry name" value="ASPARTATE KINASE"/>
    <property type="match status" value="1"/>
</dbReference>
<evidence type="ECO:0000256" key="1">
    <source>
        <dbReference type="ARBA" id="ARBA00004766"/>
    </source>
</evidence>
<comment type="catalytic activity">
    <reaction evidence="7 9">
        <text>L-aspartate + ATP = 4-phospho-L-aspartate + ADP</text>
        <dbReference type="Rhea" id="RHEA:23776"/>
        <dbReference type="ChEBI" id="CHEBI:29991"/>
        <dbReference type="ChEBI" id="CHEBI:30616"/>
        <dbReference type="ChEBI" id="CHEBI:57535"/>
        <dbReference type="ChEBI" id="CHEBI:456216"/>
        <dbReference type="EC" id="2.7.2.4"/>
    </reaction>
</comment>
<reference evidence="12 13" key="1">
    <citation type="journal article" date="2016" name="Nat. Commun.">
        <title>Thousands of microbial genomes shed light on interconnected biogeochemical processes in an aquifer system.</title>
        <authorList>
            <person name="Anantharaman K."/>
            <person name="Brown C.T."/>
            <person name="Hug L.A."/>
            <person name="Sharon I."/>
            <person name="Castelle C.J."/>
            <person name="Probst A.J."/>
            <person name="Thomas B.C."/>
            <person name="Singh A."/>
            <person name="Wilkins M.J."/>
            <person name="Karaoz U."/>
            <person name="Brodie E.L."/>
            <person name="Williams K.H."/>
            <person name="Hubbard S.S."/>
            <person name="Banfield J.F."/>
        </authorList>
    </citation>
    <scope>NUCLEOTIDE SEQUENCE [LARGE SCALE GENOMIC DNA]</scope>
</reference>
<dbReference type="PROSITE" id="PS00324">
    <property type="entry name" value="ASPARTOKINASE"/>
    <property type="match status" value="1"/>
</dbReference>
<dbReference type="InterPro" id="IPR005260">
    <property type="entry name" value="Asp_kin_monofn"/>
</dbReference>
<feature type="binding site" evidence="8">
    <location>
        <begin position="262"/>
        <end position="263"/>
    </location>
    <ligand>
        <name>ATP</name>
        <dbReference type="ChEBI" id="CHEBI:30616"/>
    </ligand>
</feature>
<evidence type="ECO:0000256" key="7">
    <source>
        <dbReference type="ARBA" id="ARBA00047872"/>
    </source>
</evidence>
<dbReference type="CDD" id="cd04243">
    <property type="entry name" value="AAK_AK-HSDH-like"/>
    <property type="match status" value="1"/>
</dbReference>
<evidence type="ECO:0000256" key="5">
    <source>
        <dbReference type="ARBA" id="ARBA00022777"/>
    </source>
</evidence>
<dbReference type="InterPro" id="IPR036393">
    <property type="entry name" value="AceGlu_kinase-like_sf"/>
</dbReference>
<dbReference type="GO" id="GO:0009090">
    <property type="term" value="P:homoserine biosynthetic process"/>
    <property type="evidence" value="ECO:0007669"/>
    <property type="project" value="TreeGrafter"/>
</dbReference>
<dbReference type="SUPFAM" id="SSF55021">
    <property type="entry name" value="ACT-like"/>
    <property type="match status" value="1"/>
</dbReference>
<comment type="pathway">
    <text evidence="1 10">Amino-acid biosynthesis; L-lysine biosynthesis via DAP pathway; (S)-tetrahydrodipicolinate from L-aspartate: step 1/4.</text>
</comment>
<feature type="binding site" evidence="8">
    <location>
        <position position="45"/>
    </location>
    <ligand>
        <name>substrate</name>
    </ligand>
</feature>
<feature type="binding site" evidence="8">
    <location>
        <begin position="226"/>
        <end position="227"/>
    </location>
    <ligand>
        <name>ATP</name>
        <dbReference type="ChEBI" id="CHEBI:30616"/>
    </ligand>
</feature>
<dbReference type="GO" id="GO:0009088">
    <property type="term" value="P:threonine biosynthetic process"/>
    <property type="evidence" value="ECO:0007669"/>
    <property type="project" value="UniProtKB-UniPathway"/>
</dbReference>
<protein>
    <recommendedName>
        <fullName evidence="9">Aspartokinase</fullName>
        <ecNumber evidence="9">2.7.2.4</ecNumber>
    </recommendedName>
</protein>
<evidence type="ECO:0000256" key="8">
    <source>
        <dbReference type="PIRSR" id="PIRSR000726-1"/>
    </source>
</evidence>
<dbReference type="GO" id="GO:0005524">
    <property type="term" value="F:ATP binding"/>
    <property type="evidence" value="ECO:0007669"/>
    <property type="project" value="UniProtKB-KW"/>
</dbReference>
<dbReference type="InterPro" id="IPR042199">
    <property type="entry name" value="AsparK_Bifunc_asparK/hSer_DH"/>
</dbReference>
<dbReference type="Proteomes" id="UP000178943">
    <property type="component" value="Unassembled WGS sequence"/>
</dbReference>
<sequence length="384" mass="42409">MIILKFGGSSLNSSDHIRRVIEIIDRTNKEYQEIAVVVSAFGGVTEELIRISREAVSGENDYVQRLKKLEDRHMEMVKACIYINCQSHLLATVKMMFNELEDVLHGVQLVKELTMRTLDFILSFGERLSAYIITCICSQDSVPAEYLDSRDMVKTNADFGFAKVDVLNTFKNIEEYFSAHPLLQIITGFIGSTCNNETTTLGRGGSDYTASIFGAALHADEIQICTDVNGVLTGDPRKIPHAFPILHMTYKEAMEMSHFGAKVIYPPTIQPALECNIPVRIKNTFDPDAEGTLITADSLSQHIPVRGISSIENISLVNVEGSGMIGVTGIAGRLFSALAREHINIILITQASSEHSICFAVQSVFVEAAKDAVEKEFALEMQAH</sequence>
<comment type="similarity">
    <text evidence="2 9">Belongs to the aspartokinase family.</text>
</comment>
<dbReference type="Gene3D" id="3.40.1160.10">
    <property type="entry name" value="Acetylglutamate kinase-like"/>
    <property type="match status" value="1"/>
</dbReference>
<dbReference type="InterPro" id="IPR018042">
    <property type="entry name" value="Aspartate_kinase_CS"/>
</dbReference>
<gene>
    <name evidence="12" type="ORF">A2Y62_18380</name>
</gene>
<evidence type="ECO:0000256" key="3">
    <source>
        <dbReference type="ARBA" id="ARBA00022679"/>
    </source>
</evidence>
<proteinExistence type="inferred from homology"/>
<feature type="domain" description="ACT" evidence="11">
    <location>
        <begin position="319"/>
        <end position="384"/>
    </location>
</feature>
<dbReference type="SUPFAM" id="SSF53633">
    <property type="entry name" value="Carbamate kinase-like"/>
    <property type="match status" value="1"/>
</dbReference>
<dbReference type="InterPro" id="IPR054352">
    <property type="entry name" value="ACT_Aspartokinase"/>
</dbReference>
<evidence type="ECO:0000256" key="2">
    <source>
        <dbReference type="ARBA" id="ARBA00010122"/>
    </source>
</evidence>
<feature type="binding site" evidence="8">
    <location>
        <position position="126"/>
    </location>
    <ligand>
        <name>substrate</name>
    </ligand>
</feature>
<dbReference type="STRING" id="1817863.A2Y62_18380"/>